<proteinExistence type="predicted"/>
<evidence type="ECO:0000313" key="2">
    <source>
        <dbReference type="EMBL" id="MPN53104.1"/>
    </source>
</evidence>
<accession>A0A645IXK1</accession>
<dbReference type="EMBL" id="VSSQ01119899">
    <property type="protein sequence ID" value="MPN53104.1"/>
    <property type="molecule type" value="Genomic_DNA"/>
</dbReference>
<evidence type="ECO:0000256" key="1">
    <source>
        <dbReference type="SAM" id="MobiDB-lite"/>
    </source>
</evidence>
<name>A0A645IXK1_9ZZZZ</name>
<protein>
    <submittedName>
        <fullName evidence="2">Uncharacterized protein</fullName>
    </submittedName>
</protein>
<dbReference type="AlphaFoldDB" id="A0A645IXK1"/>
<gene>
    <name evidence="2" type="ORF">SDC9_200768</name>
</gene>
<reference evidence="2" key="1">
    <citation type="submission" date="2019-08" db="EMBL/GenBank/DDBJ databases">
        <authorList>
            <person name="Kucharzyk K."/>
            <person name="Murdoch R.W."/>
            <person name="Higgins S."/>
            <person name="Loffler F."/>
        </authorList>
    </citation>
    <scope>NUCLEOTIDE SEQUENCE</scope>
</reference>
<feature type="region of interest" description="Disordered" evidence="1">
    <location>
        <begin position="60"/>
        <end position="122"/>
    </location>
</feature>
<comment type="caution">
    <text evidence="2">The sequence shown here is derived from an EMBL/GenBank/DDBJ whole genome shotgun (WGS) entry which is preliminary data.</text>
</comment>
<sequence length="122" mass="14468">MFQIMGQSGGILRLHRRTGIEGDHHLGPRLLGVLRQIHPDAVVQHIDPRRRRISRRFLIRRRRRRRRHRRIRRHHRQTRQQSHHDCIHQLHAPSSSVEPACGPRPTPLSAGIRRASTQNQPY</sequence>
<feature type="compositionally biased region" description="Basic residues" evidence="1">
    <location>
        <begin position="60"/>
        <end position="78"/>
    </location>
</feature>
<organism evidence="2">
    <name type="scientific">bioreactor metagenome</name>
    <dbReference type="NCBI Taxonomy" id="1076179"/>
    <lineage>
        <taxon>unclassified sequences</taxon>
        <taxon>metagenomes</taxon>
        <taxon>ecological metagenomes</taxon>
    </lineage>
</organism>